<feature type="transmembrane region" description="Helical" evidence="18">
    <location>
        <begin position="546"/>
        <end position="568"/>
    </location>
</feature>
<evidence type="ECO:0000256" key="12">
    <source>
        <dbReference type="ARBA" id="ARBA00022842"/>
    </source>
</evidence>
<keyword evidence="21" id="KW-1185">Reference proteome</keyword>
<evidence type="ECO:0000313" key="21">
    <source>
        <dbReference type="Proteomes" id="UP001567538"/>
    </source>
</evidence>
<keyword evidence="10 18" id="KW-0375">Hydrogen ion transport</keyword>
<dbReference type="InterPro" id="IPR036412">
    <property type="entry name" value="HAD-like_sf"/>
</dbReference>
<dbReference type="InterPro" id="IPR023298">
    <property type="entry name" value="ATPase_P-typ_TM_dom_sf"/>
</dbReference>
<dbReference type="GO" id="GO:0120029">
    <property type="term" value="P:proton export across plasma membrane"/>
    <property type="evidence" value="ECO:0007669"/>
    <property type="project" value="UniProtKB-UniRule"/>
</dbReference>
<dbReference type="GO" id="GO:0005886">
    <property type="term" value="C:plasma membrane"/>
    <property type="evidence" value="ECO:0007669"/>
    <property type="project" value="UniProtKB-SubCell"/>
</dbReference>
<keyword evidence="14 18" id="KW-1133">Transmembrane helix</keyword>
<keyword evidence="7 18" id="KW-0812">Transmembrane</keyword>
<keyword evidence="5" id="KW-1003">Cell membrane</keyword>
<dbReference type="Gene3D" id="2.70.150.10">
    <property type="entry name" value="Calcium-transporting ATPase, cytoplasmic transduction domain A"/>
    <property type="match status" value="1"/>
</dbReference>
<dbReference type="FunFam" id="1.20.1110.10:FF:000045">
    <property type="entry name" value="ATPase 4 plasma membrane-type"/>
    <property type="match status" value="1"/>
</dbReference>
<evidence type="ECO:0000256" key="15">
    <source>
        <dbReference type="ARBA" id="ARBA00023065"/>
    </source>
</evidence>
<evidence type="ECO:0000256" key="9">
    <source>
        <dbReference type="ARBA" id="ARBA00022741"/>
    </source>
</evidence>
<keyword evidence="12 18" id="KW-0460">Magnesium</keyword>
<dbReference type="EC" id="7.1.2.1" evidence="18"/>
<dbReference type="InterPro" id="IPR023299">
    <property type="entry name" value="ATPase_P-typ_cyto_dom_N"/>
</dbReference>
<evidence type="ECO:0000256" key="8">
    <source>
        <dbReference type="ARBA" id="ARBA00022723"/>
    </source>
</evidence>
<dbReference type="Pfam" id="PF00122">
    <property type="entry name" value="E1-E2_ATPase"/>
    <property type="match status" value="1"/>
</dbReference>
<dbReference type="GO" id="GO:0046872">
    <property type="term" value="F:metal ion binding"/>
    <property type="evidence" value="ECO:0007669"/>
    <property type="project" value="UniProtKB-KW"/>
</dbReference>
<keyword evidence="16 18" id="KW-0472">Membrane</keyword>
<comment type="caution">
    <text evidence="18">Lacks conserved residue(s) required for the propagation of feature annotation.</text>
</comment>
<evidence type="ECO:0000256" key="11">
    <source>
        <dbReference type="ARBA" id="ARBA00022840"/>
    </source>
</evidence>
<dbReference type="EMBL" id="JBEAFC010000013">
    <property type="protein sequence ID" value="KAL1534050.1"/>
    <property type="molecule type" value="Genomic_DNA"/>
</dbReference>
<dbReference type="NCBIfam" id="TIGR01647">
    <property type="entry name" value="ATPase-IIIA_H"/>
    <property type="match status" value="1"/>
</dbReference>
<feature type="transmembrane region" description="Helical" evidence="18">
    <location>
        <begin position="101"/>
        <end position="117"/>
    </location>
</feature>
<dbReference type="Pfam" id="PF00690">
    <property type="entry name" value="Cation_ATPase_N"/>
    <property type="match status" value="1"/>
</dbReference>
<name>A0ABD1FRD6_SALDI</name>
<dbReference type="SUPFAM" id="SSF81660">
    <property type="entry name" value="Metal cation-transporting ATPase, ATP-binding domain N"/>
    <property type="match status" value="1"/>
</dbReference>
<gene>
    <name evidence="20" type="primary">PMA4</name>
    <name evidence="20" type="ORF">AAHA92_31453</name>
</gene>
<dbReference type="SUPFAM" id="SSF81653">
    <property type="entry name" value="Calcium ATPase, transduction domain A"/>
    <property type="match status" value="1"/>
</dbReference>
<evidence type="ECO:0000256" key="10">
    <source>
        <dbReference type="ARBA" id="ARBA00022781"/>
    </source>
</evidence>
<dbReference type="FunFam" id="3.40.50.1000:FF:000211">
    <property type="entry name" value="Plasma membrane ATPase"/>
    <property type="match status" value="1"/>
</dbReference>
<evidence type="ECO:0000256" key="3">
    <source>
        <dbReference type="ARBA" id="ARBA00008804"/>
    </source>
</evidence>
<evidence type="ECO:0000256" key="4">
    <source>
        <dbReference type="ARBA" id="ARBA00022448"/>
    </source>
</evidence>
<comment type="function">
    <text evidence="1">The plasma membrane ATPase of plants and fungi is a hydrogen ion pump. The proton gradient it generates drives the active transport of nutrients by H(+)-symport. The resulting external acidification and/or internal alkinization may mediate growth responses.</text>
</comment>
<proteinExistence type="inferred from homology"/>
<keyword evidence="13 18" id="KW-1278">Translocase</keyword>
<evidence type="ECO:0000256" key="2">
    <source>
        <dbReference type="ARBA" id="ARBA00004651"/>
    </source>
</evidence>
<feature type="transmembrane region" description="Helical" evidence="18">
    <location>
        <begin position="620"/>
        <end position="641"/>
    </location>
</feature>
<comment type="catalytic activity">
    <reaction evidence="17 18">
        <text>ATP + H2O + H(+)(in) = ADP + phosphate + 2 H(+)(out)</text>
        <dbReference type="Rhea" id="RHEA:20852"/>
        <dbReference type="ChEBI" id="CHEBI:15377"/>
        <dbReference type="ChEBI" id="CHEBI:15378"/>
        <dbReference type="ChEBI" id="CHEBI:30616"/>
        <dbReference type="ChEBI" id="CHEBI:43474"/>
        <dbReference type="ChEBI" id="CHEBI:456216"/>
        <dbReference type="EC" id="7.1.2.1"/>
    </reaction>
</comment>
<evidence type="ECO:0000256" key="7">
    <source>
        <dbReference type="ARBA" id="ARBA00022692"/>
    </source>
</evidence>
<evidence type="ECO:0000256" key="18">
    <source>
        <dbReference type="RuleBase" id="RU362083"/>
    </source>
</evidence>
<dbReference type="InterPro" id="IPR006534">
    <property type="entry name" value="P-type_ATPase_IIIA"/>
</dbReference>
<protein>
    <recommendedName>
        <fullName evidence="18">Plasma membrane ATPase</fullName>
        <ecNumber evidence="18">7.1.2.1</ecNumber>
    </recommendedName>
</protein>
<evidence type="ECO:0000256" key="13">
    <source>
        <dbReference type="ARBA" id="ARBA00022967"/>
    </source>
</evidence>
<dbReference type="InterPro" id="IPR008250">
    <property type="entry name" value="ATPase_P-typ_transduc_dom_A_sf"/>
</dbReference>
<dbReference type="InterPro" id="IPR023214">
    <property type="entry name" value="HAD_sf"/>
</dbReference>
<dbReference type="InterPro" id="IPR001757">
    <property type="entry name" value="P_typ_ATPase"/>
</dbReference>
<comment type="caution">
    <text evidence="20">The sequence shown here is derived from an EMBL/GenBank/DDBJ whole genome shotgun (WGS) entry which is preliminary data.</text>
</comment>
<dbReference type="FunFam" id="3.40.1110.10:FF:000004">
    <property type="entry name" value="Plasma membrane ATPase"/>
    <property type="match status" value="1"/>
</dbReference>
<feature type="transmembrane region" description="Helical" evidence="18">
    <location>
        <begin position="588"/>
        <end position="608"/>
    </location>
</feature>
<organism evidence="20 21">
    <name type="scientific">Salvia divinorum</name>
    <name type="common">Maria pastora</name>
    <name type="synonym">Diviner's sage</name>
    <dbReference type="NCBI Taxonomy" id="28513"/>
    <lineage>
        <taxon>Eukaryota</taxon>
        <taxon>Viridiplantae</taxon>
        <taxon>Streptophyta</taxon>
        <taxon>Embryophyta</taxon>
        <taxon>Tracheophyta</taxon>
        <taxon>Spermatophyta</taxon>
        <taxon>Magnoliopsida</taxon>
        <taxon>eudicotyledons</taxon>
        <taxon>Gunneridae</taxon>
        <taxon>Pentapetalae</taxon>
        <taxon>asterids</taxon>
        <taxon>lamiids</taxon>
        <taxon>Lamiales</taxon>
        <taxon>Lamiaceae</taxon>
        <taxon>Nepetoideae</taxon>
        <taxon>Mentheae</taxon>
        <taxon>Salviinae</taxon>
        <taxon>Salvia</taxon>
        <taxon>Salvia subgen. Calosphace</taxon>
    </lineage>
</organism>
<dbReference type="SMART" id="SM00831">
    <property type="entry name" value="Cation_ATPase_N"/>
    <property type="match status" value="1"/>
</dbReference>
<keyword evidence="11 18" id="KW-0067">ATP-binding</keyword>
<comment type="similarity">
    <text evidence="3 18">Belongs to the cation transport ATPase (P-type) (TC 3.A.3) family. Type IIIA subfamily.</text>
</comment>
<accession>A0ABD1FRD6</accession>
<dbReference type="SUPFAM" id="SSF56784">
    <property type="entry name" value="HAD-like"/>
    <property type="match status" value="1"/>
</dbReference>
<dbReference type="GO" id="GO:0005524">
    <property type="term" value="F:ATP binding"/>
    <property type="evidence" value="ECO:0007669"/>
    <property type="project" value="UniProtKB-UniRule"/>
</dbReference>
<evidence type="ECO:0000256" key="5">
    <source>
        <dbReference type="ARBA" id="ARBA00022475"/>
    </source>
</evidence>
<dbReference type="SUPFAM" id="SSF81665">
    <property type="entry name" value="Calcium ATPase, transmembrane domain M"/>
    <property type="match status" value="1"/>
</dbReference>
<dbReference type="AlphaFoldDB" id="A0ABD1FRD6"/>
<evidence type="ECO:0000256" key="16">
    <source>
        <dbReference type="ARBA" id="ARBA00023136"/>
    </source>
</evidence>
<dbReference type="PRINTS" id="PR00120">
    <property type="entry name" value="HATPASE"/>
</dbReference>
<dbReference type="InterPro" id="IPR059000">
    <property type="entry name" value="ATPase_P-type_domA"/>
</dbReference>
<feature type="transmembrane region" description="Helical" evidence="18">
    <location>
        <begin position="481"/>
        <end position="503"/>
    </location>
</feature>
<dbReference type="NCBIfam" id="TIGR01494">
    <property type="entry name" value="ATPase_P-type"/>
    <property type="match status" value="1"/>
</dbReference>
<feature type="domain" description="Cation-transporting P-type ATPase N-terminal" evidence="19">
    <location>
        <begin position="18"/>
        <end position="90"/>
    </location>
</feature>
<keyword evidence="8" id="KW-0479">Metal-binding</keyword>
<dbReference type="PANTHER" id="PTHR42861">
    <property type="entry name" value="CALCIUM-TRANSPORTING ATPASE"/>
    <property type="match status" value="1"/>
</dbReference>
<keyword evidence="4 18" id="KW-0813">Transport</keyword>
<evidence type="ECO:0000259" key="19">
    <source>
        <dbReference type="SMART" id="SM00831"/>
    </source>
</evidence>
<dbReference type="Gene3D" id="6.10.140.890">
    <property type="match status" value="1"/>
</dbReference>
<evidence type="ECO:0000256" key="17">
    <source>
        <dbReference type="ARBA" id="ARBA00048122"/>
    </source>
</evidence>
<feature type="transmembrane region" description="Helical" evidence="18">
    <location>
        <begin position="653"/>
        <end position="670"/>
    </location>
</feature>
<evidence type="ECO:0000313" key="20">
    <source>
        <dbReference type="EMBL" id="KAL1534050.1"/>
    </source>
</evidence>
<comment type="subcellular location">
    <subcellularLocation>
        <location evidence="2 18">Cell membrane</location>
        <topology evidence="2 18">Multi-pass membrane protein</topology>
    </subcellularLocation>
</comment>
<evidence type="ECO:0000256" key="1">
    <source>
        <dbReference type="ARBA" id="ARBA00003417"/>
    </source>
</evidence>
<dbReference type="InterPro" id="IPR004014">
    <property type="entry name" value="ATPase_P-typ_cation-transptr_N"/>
</dbReference>
<evidence type="ECO:0000256" key="6">
    <source>
        <dbReference type="ARBA" id="ARBA00022553"/>
    </source>
</evidence>
<dbReference type="Proteomes" id="UP001567538">
    <property type="component" value="Unassembled WGS sequence"/>
</dbReference>
<keyword evidence="6" id="KW-0597">Phosphoprotein</keyword>
<dbReference type="Gene3D" id="3.40.50.1000">
    <property type="entry name" value="HAD superfamily/HAD-like"/>
    <property type="match status" value="1"/>
</dbReference>
<dbReference type="Pfam" id="PF00702">
    <property type="entry name" value="Hydrolase"/>
    <property type="match status" value="1"/>
</dbReference>
<dbReference type="Gene3D" id="3.40.1110.10">
    <property type="entry name" value="Calcium-transporting ATPase, cytoplasmic domain N"/>
    <property type="match status" value="1"/>
</dbReference>
<sequence>MGGDKAISLEEIKNETVDLEKVPIEEVFEQLKCTREGLSSDEGGNRLQIFGPNKLEEKKESKFLKFLGFMWNPLSWVMEAAAIMAIALANGGGKPPDWQDFVGIVCLLVINSTISFIEENNAGNAAAALMAGLAPKTKVLRDGQWSEQEAAILVPGDIISIKLGDIVPADARLLEGDPLKIDQSALTGVDPEHVLLLAARASRTENQDAIDAAIVGTLADPKEARAGVKEVHFLPFNPVDKRTALTYIDSEGNWHRASKGAPEQILTLCNCREDLKKKVHSVIDKFAERGLRSLAVARQEVPEKSKDSPGGPWQFIGLLSLFDPPRHDSAETIRRALNLGVNVKMITGDQLAIGKETGRRLGMGVNMYPSASLLGNHKDESIAGLPVEELIEKADGFAGVFPEHKYEIVKKLQERKHIVGMTGDGVNDAPALKKADIGIAVADATDAARSASDIVLTEPGLSVIISAVLTSRAIFQRMKNYTIYAVSITIRIVFGFMFIALIWKFDFSPFMVLIIAILNDGTIMTISKDRVKPSPLPDSWKLKEIFATGIVLGGYLALMTVIFFWLVHKTDFFPDKFGVRSIRDSEDEMMAVLYLQVSIVSQALIFVTRSRSWSFVERPGLLLLTAFAIAQLVATLIAVYANWAFARIQGCGWGWAGVIWIYSVVFYLPLDLMKFAIRYILSGKAWQNLYDNKTAFTTKKDYGKEEREAQWAHAQRTLHGLQTPEANNVFNEKSSYRELSEIAEQAKRRAEIARLRELHTLKGHVESVVKLKGLDIETIQQHYTV</sequence>
<keyword evidence="9 18" id="KW-0547">Nucleotide-binding</keyword>
<reference evidence="20 21" key="1">
    <citation type="submission" date="2024-06" db="EMBL/GenBank/DDBJ databases">
        <title>A chromosome level genome sequence of Diviner's sage (Salvia divinorum).</title>
        <authorList>
            <person name="Ford S.A."/>
            <person name="Ro D.-K."/>
            <person name="Ness R.W."/>
            <person name="Phillips M.A."/>
        </authorList>
    </citation>
    <scope>NUCLEOTIDE SEQUENCE [LARGE SCALE GENOMIC DNA]</scope>
    <source>
        <strain evidence="20">SAF-2024a</strain>
        <tissue evidence="20">Leaf</tissue>
    </source>
</reference>
<keyword evidence="15 18" id="KW-0406">Ion transport</keyword>
<dbReference type="GO" id="GO:0008553">
    <property type="term" value="F:P-type proton-exporting transporter activity"/>
    <property type="evidence" value="ECO:0007669"/>
    <property type="project" value="UniProtKB-UniRule"/>
</dbReference>
<feature type="transmembrane region" description="Helical" evidence="18">
    <location>
        <begin position="66"/>
        <end position="89"/>
    </location>
</feature>
<evidence type="ECO:0000256" key="14">
    <source>
        <dbReference type="ARBA" id="ARBA00022989"/>
    </source>
</evidence>
<dbReference type="Gene3D" id="1.20.1110.10">
    <property type="entry name" value="Calcium-transporting ATPase, transmembrane domain"/>
    <property type="match status" value="2"/>
</dbReference>